<accession>A0A2S6H817</accession>
<feature type="domain" description="Gcp-like" evidence="9">
    <location>
        <begin position="24"/>
        <end position="306"/>
    </location>
</feature>
<dbReference type="InterPro" id="IPR022450">
    <property type="entry name" value="TsaD"/>
</dbReference>
<proteinExistence type="inferred from homology"/>
<dbReference type="PANTHER" id="PTHR11735:SF6">
    <property type="entry name" value="TRNA N6-ADENOSINE THREONYLCARBAMOYLTRANSFERASE, MITOCHONDRIAL"/>
    <property type="match status" value="1"/>
</dbReference>
<keyword evidence="3 8" id="KW-0819">tRNA processing</keyword>
<evidence type="ECO:0000256" key="6">
    <source>
        <dbReference type="ARBA" id="ARBA00023315"/>
    </source>
</evidence>
<keyword evidence="6 8" id="KW-0012">Acyltransferase</keyword>
<gene>
    <name evidence="8" type="primary">tsaD</name>
    <name evidence="10" type="ORF">B0F88_101153</name>
</gene>
<keyword evidence="1 8" id="KW-0963">Cytoplasm</keyword>
<dbReference type="OrthoDB" id="9806197at2"/>
<comment type="function">
    <text evidence="8">Required for the formation of a threonylcarbamoyl group on adenosine at position 37 (t(6)A37) in tRNAs that read codons beginning with adenine. Is involved in the transfer of the threonylcarbamoyl moiety of threonylcarbamoyl-AMP (TC-AMP) to the N6 group of A37, together with TsaE and TsaB. TsaD likely plays a direct catalytic role in this reaction.</text>
</comment>
<keyword evidence="2 8" id="KW-0808">Transferase</keyword>
<comment type="catalytic activity">
    <reaction evidence="7 8">
        <text>L-threonylcarbamoyladenylate + adenosine(37) in tRNA = N(6)-L-threonylcarbamoyladenosine(37) in tRNA + AMP + H(+)</text>
        <dbReference type="Rhea" id="RHEA:37059"/>
        <dbReference type="Rhea" id="RHEA-COMP:10162"/>
        <dbReference type="Rhea" id="RHEA-COMP:10163"/>
        <dbReference type="ChEBI" id="CHEBI:15378"/>
        <dbReference type="ChEBI" id="CHEBI:73682"/>
        <dbReference type="ChEBI" id="CHEBI:74411"/>
        <dbReference type="ChEBI" id="CHEBI:74418"/>
        <dbReference type="ChEBI" id="CHEBI:456215"/>
        <dbReference type="EC" id="2.3.1.234"/>
    </reaction>
</comment>
<name>A0A2S6H817_9GAMM</name>
<dbReference type="Pfam" id="PF00814">
    <property type="entry name" value="TsaD"/>
    <property type="match status" value="1"/>
</dbReference>
<keyword evidence="4 8" id="KW-0479">Metal-binding</keyword>
<evidence type="ECO:0000256" key="3">
    <source>
        <dbReference type="ARBA" id="ARBA00022694"/>
    </source>
</evidence>
<feature type="binding site" evidence="8">
    <location>
        <position position="299"/>
    </location>
    <ligand>
        <name>Fe cation</name>
        <dbReference type="ChEBI" id="CHEBI:24875"/>
    </ligand>
</feature>
<feature type="binding site" evidence="8">
    <location>
        <position position="115"/>
    </location>
    <ligand>
        <name>Fe cation</name>
        <dbReference type="ChEBI" id="CHEBI:24875"/>
    </ligand>
</feature>
<dbReference type="PROSITE" id="PS01016">
    <property type="entry name" value="GLYCOPROTEASE"/>
    <property type="match status" value="1"/>
</dbReference>
<evidence type="ECO:0000256" key="1">
    <source>
        <dbReference type="ARBA" id="ARBA00022490"/>
    </source>
</evidence>
<reference evidence="10 11" key="1">
    <citation type="submission" date="2018-02" db="EMBL/GenBank/DDBJ databases">
        <title>Subsurface microbial communities from deep shales in Ohio and West Virginia, USA.</title>
        <authorList>
            <person name="Wrighton K."/>
        </authorList>
    </citation>
    <scope>NUCLEOTIDE SEQUENCE [LARGE SCALE GENOMIC DNA]</scope>
    <source>
        <strain evidence="10 11">OWC-G53F</strain>
    </source>
</reference>
<dbReference type="CDD" id="cd24133">
    <property type="entry name" value="ASKHA_NBD_TsaD_bac"/>
    <property type="match status" value="1"/>
</dbReference>
<comment type="cofactor">
    <cofactor evidence="8">
        <name>Fe(2+)</name>
        <dbReference type="ChEBI" id="CHEBI:29033"/>
    </cofactor>
    <text evidence="8">Binds 1 Fe(2+) ion per subunit.</text>
</comment>
<dbReference type="InterPro" id="IPR017860">
    <property type="entry name" value="Peptidase_M22_CS"/>
</dbReference>
<dbReference type="AlphaFoldDB" id="A0A2S6H817"/>
<dbReference type="EMBL" id="PTIY01000001">
    <property type="protein sequence ID" value="PPK73624.1"/>
    <property type="molecule type" value="Genomic_DNA"/>
</dbReference>
<dbReference type="InterPro" id="IPR017861">
    <property type="entry name" value="KAE1/TsaD"/>
</dbReference>
<evidence type="ECO:0000256" key="7">
    <source>
        <dbReference type="ARBA" id="ARBA00048117"/>
    </source>
</evidence>
<dbReference type="PRINTS" id="PR00789">
    <property type="entry name" value="OSIALOPTASE"/>
</dbReference>
<feature type="binding site" evidence="8">
    <location>
        <position position="180"/>
    </location>
    <ligand>
        <name>substrate</name>
    </ligand>
</feature>
<feature type="binding site" evidence="8">
    <location>
        <position position="271"/>
    </location>
    <ligand>
        <name>substrate</name>
    </ligand>
</feature>
<dbReference type="GO" id="GO:0061711">
    <property type="term" value="F:tRNA N(6)-L-threonylcarbamoyladenine synthase activity"/>
    <property type="evidence" value="ECO:0007669"/>
    <property type="project" value="UniProtKB-EC"/>
</dbReference>
<dbReference type="HAMAP" id="MF_01445">
    <property type="entry name" value="TsaD"/>
    <property type="match status" value="1"/>
</dbReference>
<evidence type="ECO:0000313" key="11">
    <source>
        <dbReference type="Proteomes" id="UP000238071"/>
    </source>
</evidence>
<protein>
    <recommendedName>
        <fullName evidence="8">tRNA N6-adenosine threonylcarbamoyltransferase</fullName>
        <ecNumber evidence="8">2.3.1.234</ecNumber>
    </recommendedName>
    <alternativeName>
        <fullName evidence="8">N6-L-threonylcarbamoyladenine synthase</fullName>
        <shortName evidence="8">t(6)A synthase</shortName>
    </alternativeName>
    <alternativeName>
        <fullName evidence="8">t(6)A37 threonylcarbamoyladenosine biosynthesis protein TsaD</fullName>
    </alternativeName>
    <alternativeName>
        <fullName evidence="8">tRNA threonylcarbamoyladenosine biosynthesis protein TsaD</fullName>
    </alternativeName>
</protein>
<keyword evidence="5 8" id="KW-0408">Iron</keyword>
<evidence type="ECO:0000256" key="8">
    <source>
        <dbReference type="HAMAP-Rule" id="MF_01445"/>
    </source>
</evidence>
<dbReference type="NCBIfam" id="TIGR00329">
    <property type="entry name" value="gcp_kae1"/>
    <property type="match status" value="1"/>
</dbReference>
<dbReference type="GO" id="GO:0005737">
    <property type="term" value="C:cytoplasm"/>
    <property type="evidence" value="ECO:0007669"/>
    <property type="project" value="UniProtKB-SubCell"/>
</dbReference>
<evidence type="ECO:0000256" key="4">
    <source>
        <dbReference type="ARBA" id="ARBA00022723"/>
    </source>
</evidence>
<dbReference type="Proteomes" id="UP000238071">
    <property type="component" value="Unassembled WGS sequence"/>
</dbReference>
<feature type="binding site" evidence="8">
    <location>
        <begin position="134"/>
        <end position="138"/>
    </location>
    <ligand>
        <name>substrate</name>
    </ligand>
</feature>
<feature type="binding site" evidence="8">
    <location>
        <position position="111"/>
    </location>
    <ligand>
        <name>Fe cation</name>
        <dbReference type="ChEBI" id="CHEBI:24875"/>
    </ligand>
</feature>
<feature type="binding site" evidence="8">
    <location>
        <position position="167"/>
    </location>
    <ligand>
        <name>substrate</name>
    </ligand>
</feature>
<dbReference type="RefSeq" id="WP_104422028.1">
    <property type="nucleotide sequence ID" value="NZ_PTIY01000001.1"/>
</dbReference>
<organism evidence="10 11">
    <name type="scientific">Methylobacter tundripaludum</name>
    <dbReference type="NCBI Taxonomy" id="173365"/>
    <lineage>
        <taxon>Bacteria</taxon>
        <taxon>Pseudomonadati</taxon>
        <taxon>Pseudomonadota</taxon>
        <taxon>Gammaproteobacteria</taxon>
        <taxon>Methylococcales</taxon>
        <taxon>Methylococcaceae</taxon>
        <taxon>Methylobacter</taxon>
    </lineage>
</organism>
<dbReference type="NCBIfam" id="TIGR03723">
    <property type="entry name" value="T6A_TsaD_YgjD"/>
    <property type="match status" value="1"/>
</dbReference>
<dbReference type="GO" id="GO:0005506">
    <property type="term" value="F:iron ion binding"/>
    <property type="evidence" value="ECO:0007669"/>
    <property type="project" value="UniProtKB-UniRule"/>
</dbReference>
<dbReference type="PANTHER" id="PTHR11735">
    <property type="entry name" value="TRNA N6-ADENOSINE THREONYLCARBAMOYLTRANSFERASE"/>
    <property type="match status" value="1"/>
</dbReference>
<dbReference type="FunFam" id="3.30.420.40:FF:000031">
    <property type="entry name" value="tRNA N6-adenosine threonylcarbamoyltransferase"/>
    <property type="match status" value="1"/>
</dbReference>
<keyword evidence="11" id="KW-1185">Reference proteome</keyword>
<dbReference type="Gene3D" id="3.30.420.40">
    <property type="match status" value="2"/>
</dbReference>
<comment type="caution">
    <text evidence="8">Lacks conserved residue(s) required for the propagation of feature annotation.</text>
</comment>
<dbReference type="InterPro" id="IPR043129">
    <property type="entry name" value="ATPase_NBD"/>
</dbReference>
<comment type="caution">
    <text evidence="10">The sequence shown here is derived from an EMBL/GenBank/DDBJ whole genome shotgun (WGS) entry which is preliminary data.</text>
</comment>
<evidence type="ECO:0000256" key="2">
    <source>
        <dbReference type="ARBA" id="ARBA00022679"/>
    </source>
</evidence>
<dbReference type="SUPFAM" id="SSF53067">
    <property type="entry name" value="Actin-like ATPase domain"/>
    <property type="match status" value="2"/>
</dbReference>
<evidence type="ECO:0000313" key="10">
    <source>
        <dbReference type="EMBL" id="PPK73624.1"/>
    </source>
</evidence>
<evidence type="ECO:0000259" key="9">
    <source>
        <dbReference type="Pfam" id="PF00814"/>
    </source>
</evidence>
<dbReference type="InterPro" id="IPR000905">
    <property type="entry name" value="Gcp-like_dom"/>
</dbReference>
<evidence type="ECO:0000256" key="5">
    <source>
        <dbReference type="ARBA" id="ARBA00023004"/>
    </source>
</evidence>
<comment type="similarity">
    <text evidence="8">Belongs to the KAE1 / TsaD family.</text>
</comment>
<sequence>MYVLGIETSCDETGVAIYHSEHGLCSHLLYSQVDMHSEYGGVVPELASRDHIRKLVPLIKQCLKESGLTGSDINGIAYTAGPGLMGALLVGAATARSLAWAWQIPALAVHHMEGHLLAPMLEENPPEFPFVALLISGGHTLLVRVEGIGRYQLLGESLDDAAGEAFDKTAKMLGLGYPGGPKLSALAEQGKPQIKFPRPMTDRPGLDFSFSGLKTFTLNAVNASGKTDQDKADVAAAFQQAVAETLSIKCKRALQQTGLKRLVVAGGVSANKQIRASLTQMVAKENARLYFPRLQFCTDNGAMIAYAGCQRLMAGQQQGLEIYARPRWPISELSGC</sequence>
<comment type="subcellular location">
    <subcellularLocation>
        <location evidence="8">Cytoplasm</location>
    </subcellularLocation>
</comment>
<dbReference type="GO" id="GO:0002949">
    <property type="term" value="P:tRNA threonylcarbamoyladenosine modification"/>
    <property type="evidence" value="ECO:0007669"/>
    <property type="project" value="UniProtKB-UniRule"/>
</dbReference>
<dbReference type="EC" id="2.3.1.234" evidence="8"/>